<evidence type="ECO:0000256" key="1">
    <source>
        <dbReference type="ARBA" id="ARBA00022729"/>
    </source>
</evidence>
<evidence type="ECO:0000259" key="3">
    <source>
        <dbReference type="Pfam" id="PF03067"/>
    </source>
</evidence>
<dbReference type="InterPro" id="IPR004302">
    <property type="entry name" value="Cellulose/chitin-bd_N"/>
</dbReference>
<accession>A0ABW7UTV7</accession>
<dbReference type="SUPFAM" id="SSF81296">
    <property type="entry name" value="E set domains"/>
    <property type="match status" value="1"/>
</dbReference>
<dbReference type="InterPro" id="IPR014756">
    <property type="entry name" value="Ig_E-set"/>
</dbReference>
<sequence length="196" mass="20787">MRKRFGAAVLGLGVICASVLSTSSASSHGRTVSPTSRQEYCARGTVTGCGDIQYEPQSVEGPKGFPAAGPADGTICAGGLSRFAQLDDPRGGAWPTTRLTSGQSYTFTWQLTANHSTTDFRYYITKNGWNGTKKLTRADLDPAPFLTVPFNGAQPPMTVTHSGTIPSGKTGRHLILGVWTIADTGNAFYSCSDVQF</sequence>
<organism evidence="4 5">
    <name type="scientific">Streptomyces pathocidini</name>
    <dbReference type="NCBI Taxonomy" id="1650571"/>
    <lineage>
        <taxon>Bacteria</taxon>
        <taxon>Bacillati</taxon>
        <taxon>Actinomycetota</taxon>
        <taxon>Actinomycetes</taxon>
        <taxon>Kitasatosporales</taxon>
        <taxon>Streptomycetaceae</taxon>
        <taxon>Streptomyces</taxon>
    </lineage>
</organism>
<dbReference type="EMBL" id="JBIRWE010000007">
    <property type="protein sequence ID" value="MFI1966050.1"/>
    <property type="molecule type" value="Genomic_DNA"/>
</dbReference>
<dbReference type="Gene3D" id="2.70.50.50">
    <property type="entry name" value="chitin-binding protein cbp21"/>
    <property type="match status" value="1"/>
</dbReference>
<keyword evidence="4" id="KW-0560">Oxidoreductase</keyword>
<dbReference type="PANTHER" id="PTHR34823">
    <property type="entry name" value="GLCNAC-BINDING PROTEIN A"/>
    <property type="match status" value="1"/>
</dbReference>
<evidence type="ECO:0000313" key="4">
    <source>
        <dbReference type="EMBL" id="MFI1966050.1"/>
    </source>
</evidence>
<dbReference type="CDD" id="cd21177">
    <property type="entry name" value="LPMO_AA10"/>
    <property type="match status" value="1"/>
</dbReference>
<reference evidence="4 5" key="1">
    <citation type="submission" date="2024-10" db="EMBL/GenBank/DDBJ databases">
        <title>The Natural Products Discovery Center: Release of the First 8490 Sequenced Strains for Exploring Actinobacteria Biosynthetic Diversity.</title>
        <authorList>
            <person name="Kalkreuter E."/>
            <person name="Kautsar S.A."/>
            <person name="Yang D."/>
            <person name="Bader C.D."/>
            <person name="Teijaro C.N."/>
            <person name="Fluegel L."/>
            <person name="Davis C.M."/>
            <person name="Simpson J.R."/>
            <person name="Lauterbach L."/>
            <person name="Steele A.D."/>
            <person name="Gui C."/>
            <person name="Meng S."/>
            <person name="Li G."/>
            <person name="Viehrig K."/>
            <person name="Ye F."/>
            <person name="Su P."/>
            <person name="Kiefer A.F."/>
            <person name="Nichols A."/>
            <person name="Cepeda A.J."/>
            <person name="Yan W."/>
            <person name="Fan B."/>
            <person name="Jiang Y."/>
            <person name="Adhikari A."/>
            <person name="Zheng C.-J."/>
            <person name="Schuster L."/>
            <person name="Cowan T.M."/>
            <person name="Smanski M.J."/>
            <person name="Chevrette M.G."/>
            <person name="De Carvalho L.P.S."/>
            <person name="Shen B."/>
        </authorList>
    </citation>
    <scope>NUCLEOTIDE SEQUENCE [LARGE SCALE GENOMIC DNA]</scope>
    <source>
        <strain evidence="4 5">NPDC020327</strain>
    </source>
</reference>
<dbReference type="InterPro" id="IPR051024">
    <property type="entry name" value="GlcNAc_Chitin_IntDeg"/>
</dbReference>
<proteinExistence type="predicted"/>
<dbReference type="RefSeq" id="WP_055470207.1">
    <property type="nucleotide sequence ID" value="NZ_JBEZHZ010000009.1"/>
</dbReference>
<gene>
    <name evidence="4" type="ORF">ACH429_18405</name>
</gene>
<feature type="signal peptide" evidence="2">
    <location>
        <begin position="1"/>
        <end position="27"/>
    </location>
</feature>
<protein>
    <submittedName>
        <fullName evidence="4">Lytic polysaccharide monooxygenase</fullName>
    </submittedName>
</protein>
<comment type="caution">
    <text evidence="4">The sequence shown here is derived from an EMBL/GenBank/DDBJ whole genome shotgun (WGS) entry which is preliminary data.</text>
</comment>
<evidence type="ECO:0000313" key="5">
    <source>
        <dbReference type="Proteomes" id="UP001611548"/>
    </source>
</evidence>
<keyword evidence="4" id="KW-0503">Monooxygenase</keyword>
<dbReference type="Proteomes" id="UP001611548">
    <property type="component" value="Unassembled WGS sequence"/>
</dbReference>
<dbReference type="PANTHER" id="PTHR34823:SF1">
    <property type="entry name" value="CHITIN-BINDING TYPE-4 DOMAIN-CONTAINING PROTEIN"/>
    <property type="match status" value="1"/>
</dbReference>
<keyword evidence="5" id="KW-1185">Reference proteome</keyword>
<keyword evidence="1 2" id="KW-0732">Signal</keyword>
<feature type="domain" description="Chitin-binding type-4" evidence="3">
    <location>
        <begin position="28"/>
        <end position="194"/>
    </location>
</feature>
<dbReference type="Pfam" id="PF03067">
    <property type="entry name" value="LPMO_10"/>
    <property type="match status" value="1"/>
</dbReference>
<feature type="chain" id="PRO_5046283849" evidence="2">
    <location>
        <begin position="28"/>
        <end position="196"/>
    </location>
</feature>
<dbReference type="GO" id="GO:0004497">
    <property type="term" value="F:monooxygenase activity"/>
    <property type="evidence" value="ECO:0007669"/>
    <property type="project" value="UniProtKB-KW"/>
</dbReference>
<name>A0ABW7UTV7_9ACTN</name>
<evidence type="ECO:0000256" key="2">
    <source>
        <dbReference type="SAM" id="SignalP"/>
    </source>
</evidence>